<evidence type="ECO:0000313" key="3">
    <source>
        <dbReference type="EMBL" id="KAF2645221.1"/>
    </source>
</evidence>
<feature type="coiled-coil region" evidence="1">
    <location>
        <begin position="255"/>
        <end position="289"/>
    </location>
</feature>
<dbReference type="Proteomes" id="UP000799753">
    <property type="component" value="Unassembled WGS sequence"/>
</dbReference>
<evidence type="ECO:0000313" key="4">
    <source>
        <dbReference type="Proteomes" id="UP000799753"/>
    </source>
</evidence>
<feature type="region of interest" description="Disordered" evidence="2">
    <location>
        <begin position="301"/>
        <end position="335"/>
    </location>
</feature>
<dbReference type="EMBL" id="MU006777">
    <property type="protein sequence ID" value="KAF2645221.1"/>
    <property type="molecule type" value="Genomic_DNA"/>
</dbReference>
<organism evidence="3 4">
    <name type="scientific">Massarina eburnea CBS 473.64</name>
    <dbReference type="NCBI Taxonomy" id="1395130"/>
    <lineage>
        <taxon>Eukaryota</taxon>
        <taxon>Fungi</taxon>
        <taxon>Dikarya</taxon>
        <taxon>Ascomycota</taxon>
        <taxon>Pezizomycotina</taxon>
        <taxon>Dothideomycetes</taxon>
        <taxon>Pleosporomycetidae</taxon>
        <taxon>Pleosporales</taxon>
        <taxon>Massarineae</taxon>
        <taxon>Massarinaceae</taxon>
        <taxon>Massarina</taxon>
    </lineage>
</organism>
<accession>A0A6A6SED7</accession>
<feature type="compositionally biased region" description="Basic and acidic residues" evidence="2">
    <location>
        <begin position="322"/>
        <end position="335"/>
    </location>
</feature>
<feature type="compositionally biased region" description="Polar residues" evidence="2">
    <location>
        <begin position="194"/>
        <end position="214"/>
    </location>
</feature>
<evidence type="ECO:0000256" key="2">
    <source>
        <dbReference type="SAM" id="MobiDB-lite"/>
    </source>
</evidence>
<sequence>MSSDTSSDIDVPYKNARKILPNDFLSAIPRTDRMQWIDCPGVSPPQCLVMGYSLGQPVVAFLELHRNIWRLKMRKGNDRVLFGGLHLLPRLHTPFYLFQYYSLSTETHQNMLTYLVLFYFYDAGLVSETIKAGWWRNIMIAIRSVTPSTLLQEIHTGASTNDPHINSIAGEEDARRTQAAMVHTDSKPPDVERNPSSSETIDQDATSQSGQVHSRPSPLALPTNESSTNKRTAEDAQLHDLEVSVREERVLVKSLGKVEKEITKIKHHLQLLEDQKSNLLEARKSVRKRFKRLSLVFDNIDDEDEVENEVNGGNETGNGNVDKNEDENKNENKNE</sequence>
<name>A0A6A6SED7_9PLEO</name>
<keyword evidence="1" id="KW-0175">Coiled coil</keyword>
<evidence type="ECO:0000256" key="1">
    <source>
        <dbReference type="SAM" id="Coils"/>
    </source>
</evidence>
<feature type="compositionally biased region" description="Basic and acidic residues" evidence="2">
    <location>
        <begin position="184"/>
        <end position="193"/>
    </location>
</feature>
<gene>
    <name evidence="3" type="ORF">P280DRAFT_503429</name>
</gene>
<reference evidence="3" key="1">
    <citation type="journal article" date="2020" name="Stud. Mycol.">
        <title>101 Dothideomycetes genomes: a test case for predicting lifestyles and emergence of pathogens.</title>
        <authorList>
            <person name="Haridas S."/>
            <person name="Albert R."/>
            <person name="Binder M."/>
            <person name="Bloem J."/>
            <person name="Labutti K."/>
            <person name="Salamov A."/>
            <person name="Andreopoulos B."/>
            <person name="Baker S."/>
            <person name="Barry K."/>
            <person name="Bills G."/>
            <person name="Bluhm B."/>
            <person name="Cannon C."/>
            <person name="Castanera R."/>
            <person name="Culley D."/>
            <person name="Daum C."/>
            <person name="Ezra D."/>
            <person name="Gonzalez J."/>
            <person name="Henrissat B."/>
            <person name="Kuo A."/>
            <person name="Liang C."/>
            <person name="Lipzen A."/>
            <person name="Lutzoni F."/>
            <person name="Magnuson J."/>
            <person name="Mondo S."/>
            <person name="Nolan M."/>
            <person name="Ohm R."/>
            <person name="Pangilinan J."/>
            <person name="Park H.-J."/>
            <person name="Ramirez L."/>
            <person name="Alfaro M."/>
            <person name="Sun H."/>
            <person name="Tritt A."/>
            <person name="Yoshinaga Y."/>
            <person name="Zwiers L.-H."/>
            <person name="Turgeon B."/>
            <person name="Goodwin S."/>
            <person name="Spatafora J."/>
            <person name="Crous P."/>
            <person name="Grigoriev I."/>
        </authorList>
    </citation>
    <scope>NUCLEOTIDE SEQUENCE</scope>
    <source>
        <strain evidence="3">CBS 473.64</strain>
    </source>
</reference>
<feature type="region of interest" description="Disordered" evidence="2">
    <location>
        <begin position="172"/>
        <end position="240"/>
    </location>
</feature>
<protein>
    <submittedName>
        <fullName evidence="3">Uncharacterized protein</fullName>
    </submittedName>
</protein>
<proteinExistence type="predicted"/>
<dbReference type="AlphaFoldDB" id="A0A6A6SED7"/>
<feature type="compositionally biased region" description="Low complexity" evidence="2">
    <location>
        <begin position="309"/>
        <end position="321"/>
    </location>
</feature>
<feature type="compositionally biased region" description="Basic and acidic residues" evidence="2">
    <location>
        <begin position="231"/>
        <end position="240"/>
    </location>
</feature>
<keyword evidence="4" id="KW-1185">Reference proteome</keyword>